<evidence type="ECO:0000313" key="3">
    <source>
        <dbReference type="Proteomes" id="UP000735302"/>
    </source>
</evidence>
<keyword evidence="1" id="KW-0732">Signal</keyword>
<dbReference type="Proteomes" id="UP000735302">
    <property type="component" value="Unassembled WGS sequence"/>
</dbReference>
<keyword evidence="3" id="KW-1185">Reference proteome</keyword>
<protein>
    <submittedName>
        <fullName evidence="2">Uncharacterized protein</fullName>
    </submittedName>
</protein>
<evidence type="ECO:0000256" key="1">
    <source>
        <dbReference type="SAM" id="SignalP"/>
    </source>
</evidence>
<accession>A0AAV4DHM3</accession>
<sequence length="104" mass="11159">MLLKLIACLALAAVLVSEVACHNHGGGVFCKNWNEDCTFAKGNCCSGLTCQNVAGGWKCKNGPGGHGGSCKNRGEWCSPENGWWCCPGFTCRPKITNPNIHECW</sequence>
<feature type="chain" id="PRO_5043730298" evidence="1">
    <location>
        <begin position="22"/>
        <end position="104"/>
    </location>
</feature>
<comment type="caution">
    <text evidence="2">The sequence shown here is derived from an EMBL/GenBank/DDBJ whole genome shotgun (WGS) entry which is preliminary data.</text>
</comment>
<dbReference type="EMBL" id="BLXT01007882">
    <property type="protein sequence ID" value="GFO43351.1"/>
    <property type="molecule type" value="Genomic_DNA"/>
</dbReference>
<reference evidence="2 3" key="1">
    <citation type="journal article" date="2021" name="Elife">
        <title>Chloroplast acquisition without the gene transfer in kleptoplastic sea slugs, Plakobranchus ocellatus.</title>
        <authorList>
            <person name="Maeda T."/>
            <person name="Takahashi S."/>
            <person name="Yoshida T."/>
            <person name="Shimamura S."/>
            <person name="Takaki Y."/>
            <person name="Nagai Y."/>
            <person name="Toyoda A."/>
            <person name="Suzuki Y."/>
            <person name="Arimoto A."/>
            <person name="Ishii H."/>
            <person name="Satoh N."/>
            <person name="Nishiyama T."/>
            <person name="Hasebe M."/>
            <person name="Maruyama T."/>
            <person name="Minagawa J."/>
            <person name="Obokata J."/>
            <person name="Shigenobu S."/>
        </authorList>
    </citation>
    <scope>NUCLEOTIDE SEQUENCE [LARGE SCALE GENOMIC DNA]</scope>
</reference>
<name>A0AAV4DHM3_9GAST</name>
<gene>
    <name evidence="2" type="ORF">PoB_006985600</name>
</gene>
<proteinExistence type="predicted"/>
<feature type="signal peptide" evidence="1">
    <location>
        <begin position="1"/>
        <end position="21"/>
    </location>
</feature>
<dbReference type="AlphaFoldDB" id="A0AAV4DHM3"/>
<evidence type="ECO:0000313" key="2">
    <source>
        <dbReference type="EMBL" id="GFO43351.1"/>
    </source>
</evidence>
<organism evidence="2 3">
    <name type="scientific">Plakobranchus ocellatus</name>
    <dbReference type="NCBI Taxonomy" id="259542"/>
    <lineage>
        <taxon>Eukaryota</taxon>
        <taxon>Metazoa</taxon>
        <taxon>Spiralia</taxon>
        <taxon>Lophotrochozoa</taxon>
        <taxon>Mollusca</taxon>
        <taxon>Gastropoda</taxon>
        <taxon>Heterobranchia</taxon>
        <taxon>Euthyneura</taxon>
        <taxon>Panpulmonata</taxon>
        <taxon>Sacoglossa</taxon>
        <taxon>Placobranchoidea</taxon>
        <taxon>Plakobranchidae</taxon>
        <taxon>Plakobranchus</taxon>
    </lineage>
</organism>